<organism evidence="2 3">
    <name type="scientific">Pseudomonas tohonis</name>
    <dbReference type="NCBI Taxonomy" id="2725477"/>
    <lineage>
        <taxon>Bacteria</taxon>
        <taxon>Pseudomonadati</taxon>
        <taxon>Pseudomonadota</taxon>
        <taxon>Gammaproteobacteria</taxon>
        <taxon>Pseudomonadales</taxon>
        <taxon>Pseudomonadaceae</taxon>
        <taxon>Pseudomonas</taxon>
    </lineage>
</organism>
<name>A0A6J4ECB0_9PSED</name>
<evidence type="ECO:0000313" key="2">
    <source>
        <dbReference type="EMBL" id="BCG27543.1"/>
    </source>
</evidence>
<evidence type="ECO:0000313" key="3">
    <source>
        <dbReference type="Proteomes" id="UP000509383"/>
    </source>
</evidence>
<reference evidence="2 3" key="1">
    <citation type="submission" date="2020-05" db="EMBL/GenBank/DDBJ databases">
        <title>Characterization of novel class B3 metallo-beta-lactamase from novel Pseudomonas species.</title>
        <authorList>
            <person name="Yamada K."/>
            <person name="Aoki K."/>
            <person name="Ishii Y."/>
        </authorList>
    </citation>
    <scope>NUCLEOTIDE SEQUENCE [LARGE SCALE GENOMIC DNA]</scope>
    <source>
        <strain evidence="2 3">TUM18999</strain>
    </source>
</reference>
<sequence length="457" mass="49628">MINIGGVPTDKVNVWGWCWHGLIRPADNPSQGEIVLPNGQTKEHPLTGSTNYRIYVPGTPAVVRTPEQQAADEAAGRQWWNEAILSGTGLYGQDLGGWLYCSPDGTRWIINLEGAQARRMGEFGKPPQTKAITVTWPADNGQSTPSLDFGEGEAPVFQWPVPIDISSDGRKAILMLYMRDVAYGPLERPMPVGFLLVEVTGGAATPFAANITVLFTRAETLGTSGYTSDLVVEHDGTGNPISANGTETREIIDRIWAAWFNESGLPIPCLLYRREEAEQHMTVDGGTKRSRFLWQLKVDSTLACEADLASLFNESPPGSITAFGTLNGETIYSQTFSGEESPVDAVGPLTLRERLMPRDSIGGVLAGDNSDIVAYSNNLVGLYVRLQETGSAQPEHRYIGAACPTTPLAPLLMNENHQGTIVTFPDRNRLYGPRPYCAWNPVTHEASALSAGIVGWI</sequence>
<evidence type="ECO:0000313" key="1">
    <source>
        <dbReference type="EMBL" id="BCG26448.1"/>
    </source>
</evidence>
<dbReference type="KEGG" id="ptw:TUM18999_46390"/>
<dbReference type="RefSeq" id="WP_173180435.1">
    <property type="nucleotide sequence ID" value="NZ_AP023189.1"/>
</dbReference>
<dbReference type="Proteomes" id="UP000509383">
    <property type="component" value="Chromosome"/>
</dbReference>
<dbReference type="AlphaFoldDB" id="A0A6J4ECB0"/>
<protein>
    <submittedName>
        <fullName evidence="2">Uncharacterized protein</fullName>
    </submittedName>
</protein>
<dbReference type="KEGG" id="ptw:TUM18999_57340"/>
<proteinExistence type="predicted"/>
<accession>A0A6J4ECB0</accession>
<dbReference type="EMBL" id="AP023189">
    <property type="protein sequence ID" value="BCG26448.1"/>
    <property type="molecule type" value="Genomic_DNA"/>
</dbReference>
<dbReference type="EMBL" id="AP023189">
    <property type="protein sequence ID" value="BCG27543.1"/>
    <property type="molecule type" value="Genomic_DNA"/>
</dbReference>
<gene>
    <name evidence="1" type="ORF">TUM18999_46390</name>
    <name evidence="2" type="ORF">TUM18999_57340</name>
</gene>